<organism evidence="2 3">
    <name type="scientific">Opisthorchis viverrini</name>
    <name type="common">Southeast Asian liver fluke</name>
    <dbReference type="NCBI Taxonomy" id="6198"/>
    <lineage>
        <taxon>Eukaryota</taxon>
        <taxon>Metazoa</taxon>
        <taxon>Spiralia</taxon>
        <taxon>Lophotrochozoa</taxon>
        <taxon>Platyhelminthes</taxon>
        <taxon>Trematoda</taxon>
        <taxon>Digenea</taxon>
        <taxon>Opisthorchiida</taxon>
        <taxon>Opisthorchiata</taxon>
        <taxon>Opisthorchiidae</taxon>
        <taxon>Opisthorchis</taxon>
    </lineage>
</organism>
<feature type="non-terminal residue" evidence="2">
    <location>
        <position position="162"/>
    </location>
</feature>
<feature type="transmembrane region" description="Helical" evidence="1">
    <location>
        <begin position="15"/>
        <end position="36"/>
    </location>
</feature>
<feature type="transmembrane region" description="Helical" evidence="1">
    <location>
        <begin position="106"/>
        <end position="128"/>
    </location>
</feature>
<proteinExistence type="predicted"/>
<evidence type="ECO:0000313" key="3">
    <source>
        <dbReference type="Proteomes" id="UP000243686"/>
    </source>
</evidence>
<keyword evidence="1" id="KW-1133">Transmembrane helix</keyword>
<protein>
    <submittedName>
        <fullName evidence="2">Uncharacterized protein</fullName>
    </submittedName>
</protein>
<dbReference type="EMBL" id="KV906775">
    <property type="protein sequence ID" value="OON14247.1"/>
    <property type="molecule type" value="Genomic_DNA"/>
</dbReference>
<feature type="non-terminal residue" evidence="2">
    <location>
        <position position="1"/>
    </location>
</feature>
<keyword evidence="1" id="KW-0472">Membrane</keyword>
<reference evidence="2 3" key="1">
    <citation type="submission" date="2015-03" db="EMBL/GenBank/DDBJ databases">
        <title>Draft genome of the nematode, Opisthorchis viverrini.</title>
        <authorList>
            <person name="Mitreva M."/>
        </authorList>
    </citation>
    <scope>NUCLEOTIDE SEQUENCE [LARGE SCALE GENOMIC DNA]</scope>
    <source>
        <strain evidence="2">Khon Kaen</strain>
    </source>
</reference>
<evidence type="ECO:0000313" key="2">
    <source>
        <dbReference type="EMBL" id="OON14247.1"/>
    </source>
</evidence>
<keyword evidence="1" id="KW-0812">Transmembrane</keyword>
<feature type="transmembrane region" description="Helical" evidence="1">
    <location>
        <begin position="140"/>
        <end position="159"/>
    </location>
</feature>
<gene>
    <name evidence="2" type="ORF">X801_09965</name>
</gene>
<dbReference type="AlphaFoldDB" id="A0A1S8WIJ3"/>
<name>A0A1S8WIJ3_OPIVI</name>
<evidence type="ECO:0000256" key="1">
    <source>
        <dbReference type="SAM" id="Phobius"/>
    </source>
</evidence>
<dbReference type="Proteomes" id="UP000243686">
    <property type="component" value="Unassembled WGS sequence"/>
</dbReference>
<keyword evidence="3" id="KW-1185">Reference proteome</keyword>
<accession>A0A1S8WIJ3</accession>
<sequence length="162" mass="18118">AFNFVARQNDRQAICFLYAASVVAASLSIAVASMKYSDTNDQPSVTAKWGQPLFESSLYATSCLILLTMAGFFECHRGQTFEAVHRGKGPVPFSVKFSVKGEKVNLYLRLGLAMFGVMSIAHVAVKFAEDTREKRNDVLLYLKSILEMAFFALQTLFILRYH</sequence>